<evidence type="ECO:0000256" key="1">
    <source>
        <dbReference type="SAM" id="MobiDB-lite"/>
    </source>
</evidence>
<dbReference type="NCBIfam" id="TIGR01539">
    <property type="entry name" value="portal_lambda"/>
    <property type="match status" value="1"/>
</dbReference>
<name>A0ABV6ZJX3_9HYPH</name>
<feature type="compositionally biased region" description="Basic and acidic residues" evidence="1">
    <location>
        <begin position="514"/>
        <end position="528"/>
    </location>
</feature>
<evidence type="ECO:0000313" key="3">
    <source>
        <dbReference type="Proteomes" id="UP001595190"/>
    </source>
</evidence>
<sequence>MWLDHRGDPMQASLGTDAARSPYRAGSTVSQEMAAFRPPLSSADGAVRPARNLALSRTRYLTGNDPHAAAGVRRLVDMLIGAGLRLVAKPDHRALGITEVQAREIRARIEAEWRVATQDPRFLFDHERKMSLNGRLRQLGRTWTLAGECCIAMRWRTKDIPGARYRTNIQAIDPDRLSTPGGRTESMSLRNGIEFDEDAAPIAYHVRDAHPGDWLAGTKTSTWTRIPRETDWGRPIFIHGFEPEREGLTRAITNFAPLVQRLKMLGQHGDIEIANATANALFAAFVKSNMGIQDATATLNIAGQPFAKARNDYWMTNPATLGGVRIPVLPIGDELVMNNAPRQTAAFETFERTFLRSIASALGLSYEQLSMDWSQTNYSSARAALNEVWRGVRRDFAAFVEQVVTPIYLCFLEEAFDRYIPIPRGAPEFWDMPAAWAACRWIGPPRGYVDPVKEAQAASLRIDGLTSTLEAENAEQGLDWEETIEQQAYEQQVMAEKGVRRVSATMVTADETSSEDKPGNKQKSEQAA</sequence>
<dbReference type="Proteomes" id="UP001595190">
    <property type="component" value="Unassembled WGS sequence"/>
</dbReference>
<dbReference type="EMBL" id="JBHGPK010000011">
    <property type="protein sequence ID" value="MFC2252486.1"/>
    <property type="molecule type" value="Genomic_DNA"/>
</dbReference>
<dbReference type="RefSeq" id="WP_394313090.1">
    <property type="nucleotide sequence ID" value="NZ_JBHGPK010000011.1"/>
</dbReference>
<proteinExistence type="predicted"/>
<accession>A0ABV6ZJX3</accession>
<reference evidence="2 3" key="1">
    <citation type="submission" date="2024-09" db="EMBL/GenBank/DDBJ databases">
        <title>Description of Labrys sedimenti sp. nov., isolated from a diclofenac-degrading enrichment culture, and genome-based reclassification of Labrys portucalensis as a later heterotypic synonym of Labrys neptuniae.</title>
        <authorList>
            <person name="Tancsics A."/>
            <person name="Csepanyi A."/>
        </authorList>
    </citation>
    <scope>NUCLEOTIDE SEQUENCE [LARGE SCALE GENOMIC DNA]</scope>
    <source>
        <strain evidence="2 3">LMG 23412</strain>
    </source>
</reference>
<evidence type="ECO:0000313" key="2">
    <source>
        <dbReference type="EMBL" id="MFC2252486.1"/>
    </source>
</evidence>
<organism evidence="2 3">
    <name type="scientific">Labrys neptuniae</name>
    <dbReference type="NCBI Taxonomy" id="376174"/>
    <lineage>
        <taxon>Bacteria</taxon>
        <taxon>Pseudomonadati</taxon>
        <taxon>Pseudomonadota</taxon>
        <taxon>Alphaproteobacteria</taxon>
        <taxon>Hyphomicrobiales</taxon>
        <taxon>Xanthobacteraceae</taxon>
        <taxon>Labrys</taxon>
    </lineage>
</organism>
<feature type="region of interest" description="Disordered" evidence="1">
    <location>
        <begin position="1"/>
        <end position="26"/>
    </location>
</feature>
<comment type="caution">
    <text evidence="2">The sequence shown here is derived from an EMBL/GenBank/DDBJ whole genome shotgun (WGS) entry which is preliminary data.</text>
</comment>
<protein>
    <submittedName>
        <fullName evidence="2">Phage portal protein</fullName>
    </submittedName>
</protein>
<dbReference type="InterPro" id="IPR006429">
    <property type="entry name" value="Phage_lambda_portal"/>
</dbReference>
<gene>
    <name evidence="2" type="ORF">ACETRX_22815</name>
</gene>
<dbReference type="Pfam" id="PF05136">
    <property type="entry name" value="Phage_portal_2"/>
    <property type="match status" value="1"/>
</dbReference>
<feature type="region of interest" description="Disordered" evidence="1">
    <location>
        <begin position="504"/>
        <end position="528"/>
    </location>
</feature>